<evidence type="ECO:0000313" key="5">
    <source>
        <dbReference type="Proteomes" id="UP001219518"/>
    </source>
</evidence>
<reference evidence="4" key="2">
    <citation type="journal article" date="2023" name="BMC Genomics">
        <title>Pest status, molecular evolution, and epigenetic factors derived from the genome assembly of Frankliniella fusca, a thysanopteran phytovirus vector.</title>
        <authorList>
            <person name="Catto M.A."/>
            <person name="Labadie P.E."/>
            <person name="Jacobson A.L."/>
            <person name="Kennedy G.G."/>
            <person name="Srinivasan R."/>
            <person name="Hunt B.G."/>
        </authorList>
    </citation>
    <scope>NUCLEOTIDE SEQUENCE</scope>
    <source>
        <strain evidence="4">PL_HMW_Pooled</strain>
    </source>
</reference>
<protein>
    <recommendedName>
        <fullName evidence="1">COMM domain-containing protein 3</fullName>
    </recommendedName>
</protein>
<feature type="domain" description="COMM" evidence="3">
    <location>
        <begin position="127"/>
        <end position="197"/>
    </location>
</feature>
<dbReference type="InterPro" id="IPR037355">
    <property type="entry name" value="COMMD3"/>
</dbReference>
<dbReference type="PANTHER" id="PTHR31159">
    <property type="entry name" value="COMM DOMAIN-CONTAINING PROTEIN 3"/>
    <property type="match status" value="1"/>
</dbReference>
<keyword evidence="5" id="KW-1185">Reference proteome</keyword>
<evidence type="ECO:0000313" key="4">
    <source>
        <dbReference type="EMBL" id="KAK3915416.1"/>
    </source>
</evidence>
<reference evidence="4" key="1">
    <citation type="submission" date="2021-07" db="EMBL/GenBank/DDBJ databases">
        <authorList>
            <person name="Catto M.A."/>
            <person name="Jacobson A."/>
            <person name="Kennedy G."/>
            <person name="Labadie P."/>
            <person name="Hunt B.G."/>
            <person name="Srinivasan R."/>
        </authorList>
    </citation>
    <scope>NUCLEOTIDE SEQUENCE</scope>
    <source>
        <strain evidence="4">PL_HMW_Pooled</strain>
        <tissue evidence="4">Head</tissue>
    </source>
</reference>
<evidence type="ECO:0000256" key="2">
    <source>
        <dbReference type="ARBA" id="ARBA00093469"/>
    </source>
</evidence>
<comment type="similarity">
    <text evidence="2">Belongs to the COMM domain-containing protein 3 family.</text>
</comment>
<dbReference type="Proteomes" id="UP001219518">
    <property type="component" value="Unassembled WGS sequence"/>
</dbReference>
<sequence>MEPILSTEIMTGLKRMGNPTLVNDELFAKSLHCGVTTITQTDFTTGNLSSIASGLSKGDVVKEGHCALLSLFVESARLDLLPDTLSVFLSSKANWPQTRCRLLTDAYVSSAPKIQARLASVGMHPPHVVNVHWNLNHNIKSSSNEHTASSMVSVQLETEDPSHVKEERMVKFVCSLPELQDMLSKLKEALRQVEHIAHLGNV</sequence>
<evidence type="ECO:0000256" key="1">
    <source>
        <dbReference type="ARBA" id="ARBA00016548"/>
    </source>
</evidence>
<accession>A0AAE1H5W5</accession>
<comment type="caution">
    <text evidence="4">The sequence shown here is derived from an EMBL/GenBank/DDBJ whole genome shotgun (WGS) entry which is preliminary data.</text>
</comment>
<evidence type="ECO:0000259" key="3">
    <source>
        <dbReference type="PROSITE" id="PS51269"/>
    </source>
</evidence>
<dbReference type="InterPro" id="IPR017920">
    <property type="entry name" value="COMM"/>
</dbReference>
<gene>
    <name evidence="4" type="ORF">KUF71_024687</name>
</gene>
<dbReference type="GO" id="GO:0006814">
    <property type="term" value="P:sodium ion transport"/>
    <property type="evidence" value="ECO:0007669"/>
    <property type="project" value="InterPro"/>
</dbReference>
<organism evidence="4 5">
    <name type="scientific">Frankliniella fusca</name>
    <dbReference type="NCBI Taxonomy" id="407009"/>
    <lineage>
        <taxon>Eukaryota</taxon>
        <taxon>Metazoa</taxon>
        <taxon>Ecdysozoa</taxon>
        <taxon>Arthropoda</taxon>
        <taxon>Hexapoda</taxon>
        <taxon>Insecta</taxon>
        <taxon>Pterygota</taxon>
        <taxon>Neoptera</taxon>
        <taxon>Paraneoptera</taxon>
        <taxon>Thysanoptera</taxon>
        <taxon>Terebrantia</taxon>
        <taxon>Thripoidea</taxon>
        <taxon>Thripidae</taxon>
        <taxon>Frankliniella</taxon>
    </lineage>
</organism>
<proteinExistence type="inferred from homology"/>
<dbReference type="PANTHER" id="PTHR31159:SF1">
    <property type="entry name" value="COMM DOMAIN-CONTAINING PROTEIN 3"/>
    <property type="match status" value="1"/>
</dbReference>
<dbReference type="AlphaFoldDB" id="A0AAE1H5W5"/>
<dbReference type="Pfam" id="PF07258">
    <property type="entry name" value="COMM_domain"/>
    <property type="match status" value="1"/>
</dbReference>
<name>A0AAE1H5W5_9NEOP</name>
<dbReference type="PROSITE" id="PS51269">
    <property type="entry name" value="COMM"/>
    <property type="match status" value="1"/>
</dbReference>
<dbReference type="EMBL" id="JAHWGI010000435">
    <property type="protein sequence ID" value="KAK3915416.1"/>
    <property type="molecule type" value="Genomic_DNA"/>
</dbReference>